<name>A0A1B8AV88_FUSPO</name>
<dbReference type="PRINTS" id="PR01036">
    <property type="entry name" value="TCRTETB"/>
</dbReference>
<dbReference type="SFLD" id="SFLDG01151">
    <property type="entry name" value="Main.2:_Nu-like"/>
    <property type="match status" value="1"/>
</dbReference>
<evidence type="ECO:0000259" key="9">
    <source>
        <dbReference type="PROSITE" id="PS50405"/>
    </source>
</evidence>
<dbReference type="AlphaFoldDB" id="A0A1B8AV88"/>
<feature type="transmembrane region" description="Helical" evidence="7">
    <location>
        <begin position="364"/>
        <end position="382"/>
    </location>
</feature>
<feature type="transmembrane region" description="Helical" evidence="7">
    <location>
        <begin position="598"/>
        <end position="619"/>
    </location>
</feature>
<dbReference type="Gene3D" id="1.20.1050.10">
    <property type="match status" value="1"/>
</dbReference>
<dbReference type="InterPro" id="IPR011701">
    <property type="entry name" value="MFS"/>
</dbReference>
<dbReference type="InterPro" id="IPR036282">
    <property type="entry name" value="Glutathione-S-Trfase_C_sf"/>
</dbReference>
<dbReference type="InterPro" id="IPR020846">
    <property type="entry name" value="MFS_dom"/>
</dbReference>
<dbReference type="Gene3D" id="1.20.1250.20">
    <property type="entry name" value="MFS general substrate transporter like domains"/>
    <property type="match status" value="1"/>
</dbReference>
<feature type="transmembrane region" description="Helical" evidence="7">
    <location>
        <begin position="670"/>
        <end position="692"/>
    </location>
</feature>
<evidence type="ECO:0000256" key="7">
    <source>
        <dbReference type="SAM" id="Phobius"/>
    </source>
</evidence>
<dbReference type="InterPro" id="IPR004045">
    <property type="entry name" value="Glutathione_S-Trfase_N"/>
</dbReference>
<keyword evidence="6" id="KW-0325">Glycoprotein</keyword>
<feature type="transmembrane region" description="Helical" evidence="7">
    <location>
        <begin position="388"/>
        <end position="407"/>
    </location>
</feature>
<dbReference type="SUPFAM" id="SSF103473">
    <property type="entry name" value="MFS general substrate transporter"/>
    <property type="match status" value="1"/>
</dbReference>
<feature type="transmembrane region" description="Helical" evidence="7">
    <location>
        <begin position="322"/>
        <end position="343"/>
    </location>
</feature>
<feature type="domain" description="GST N-terminal" evidence="8">
    <location>
        <begin position="4"/>
        <end position="90"/>
    </location>
</feature>
<evidence type="ECO:0008006" key="13">
    <source>
        <dbReference type="Google" id="ProtNLM"/>
    </source>
</evidence>
<dbReference type="PROSITE" id="PS50404">
    <property type="entry name" value="GST_NTER"/>
    <property type="match status" value="1"/>
</dbReference>
<reference evidence="11 12" key="1">
    <citation type="submission" date="2016-06" db="EMBL/GenBank/DDBJ databases">
        <title>Living apart together: crosstalk between the core and supernumerary genomes in a fungal plant pathogen.</title>
        <authorList>
            <person name="Vanheule A."/>
            <person name="Audenaert K."/>
            <person name="Warris S."/>
            <person name="Van De Geest H."/>
            <person name="Schijlen E."/>
            <person name="Hofte M."/>
            <person name="De Saeger S."/>
            <person name="Haesaert G."/>
            <person name="Waalwijk C."/>
            <person name="Van Der Lee T."/>
        </authorList>
    </citation>
    <scope>NUCLEOTIDE SEQUENCE [LARGE SCALE GENOMIC DNA]</scope>
    <source>
        <strain evidence="11 12">2516</strain>
    </source>
</reference>
<sequence length="746" mass="83297">MGIKTGITLYTEGTPNGLKISIALEELGLEYKVITLDFSKHEKKEPWFLDINPNGRIPAITDKDEFGHEIKVFESGAILEYLVARYDEGHKISYPYKSKEHWESISWLMWQVSGLGPIQGQANHFTRYAPEKMKYSIDRYVSESHRLYRTLDQQLTKNGTGCIVGERLTIVDIAVWPWVAAHNFSGLPDVMKYIHIKEWFNKLLDRPGFEAGRNIPRPHFHITLNNLPEEELEKFAEPGIKWQNEARKKEAALSDFDRVSFSQDNTVNNPNGIQLPVGFEILEPSFTVAELLHSKDIIASPTSILKIPHLQSPFSWSHRKKITILSGAFMASTLASYSAGAYAMASEPLRNKWNIGDTQFNAGITLFVTGFAIAPMVLAPVSEVHGRYWVFVGSGIVFFLGSLGCAVTESFAGMMVARLITGNGAAVFATLTGGVVSDLYRKEDRNTPMALYSLSIMIGTGLGPLVSGAIVDRLGWRWIFYLQLITIGTATLIIFFLFQETRSNVLLRRKCIALNSIETKTPNGIMVSFCPSVEENLHVDIGILWRSLAFPLRLLVTESILFWFSLWVSFAWAILYMQFSSIGLVFRSVYGFDSTQVGAVYAAVVVGSILSIVLAVIQGPLTRWILPHKTSPTTPEQRLLSPCVQSILLPIGLFWFFMSSRSDVSWISPTLAIGSCTMGIYSIYLAVFNYLADTYHSYASSALAAQSLCTGGLLGGLGLLLTAIPWLLYFYGRRIRSRSPFAKEME</sequence>
<keyword evidence="5 7" id="KW-0472">Membrane</keyword>
<evidence type="ECO:0000259" key="10">
    <source>
        <dbReference type="PROSITE" id="PS50850"/>
    </source>
</evidence>
<dbReference type="PROSITE" id="PS50405">
    <property type="entry name" value="GST_CTER"/>
    <property type="match status" value="1"/>
</dbReference>
<evidence type="ECO:0000259" key="8">
    <source>
        <dbReference type="PROSITE" id="PS50404"/>
    </source>
</evidence>
<dbReference type="InterPro" id="IPR010987">
    <property type="entry name" value="Glutathione-S-Trfase_C-like"/>
</dbReference>
<feature type="transmembrane region" description="Helical" evidence="7">
    <location>
        <begin position="419"/>
        <end position="437"/>
    </location>
</feature>
<keyword evidence="3 7" id="KW-0812">Transmembrane</keyword>
<proteinExistence type="inferred from homology"/>
<evidence type="ECO:0000256" key="3">
    <source>
        <dbReference type="ARBA" id="ARBA00022692"/>
    </source>
</evidence>
<dbReference type="PANTHER" id="PTHR23502:SF134">
    <property type="entry name" value="MAJOR FACILITATOR SUPERFAMILY (MFS) PROFILE DOMAIN-CONTAINING PROTEIN-RELATED"/>
    <property type="match status" value="1"/>
</dbReference>
<dbReference type="InterPro" id="IPR036259">
    <property type="entry name" value="MFS_trans_sf"/>
</dbReference>
<keyword evidence="12" id="KW-1185">Reference proteome</keyword>
<evidence type="ECO:0000256" key="5">
    <source>
        <dbReference type="ARBA" id="ARBA00023136"/>
    </source>
</evidence>
<dbReference type="SUPFAM" id="SSF47616">
    <property type="entry name" value="GST C-terminal domain-like"/>
    <property type="match status" value="1"/>
</dbReference>
<comment type="subcellular location">
    <subcellularLocation>
        <location evidence="1">Membrane</location>
        <topology evidence="1">Multi-pass membrane protein</topology>
    </subcellularLocation>
</comment>
<dbReference type="PANTHER" id="PTHR23502">
    <property type="entry name" value="MAJOR FACILITATOR SUPERFAMILY"/>
    <property type="match status" value="1"/>
</dbReference>
<dbReference type="SUPFAM" id="SSF52833">
    <property type="entry name" value="Thioredoxin-like"/>
    <property type="match status" value="1"/>
</dbReference>
<dbReference type="InterPro" id="IPR040079">
    <property type="entry name" value="Glutathione_S-Trfase"/>
</dbReference>
<organism evidence="11 12">
    <name type="scientific">Fusarium poae</name>
    <dbReference type="NCBI Taxonomy" id="36050"/>
    <lineage>
        <taxon>Eukaryota</taxon>
        <taxon>Fungi</taxon>
        <taxon>Dikarya</taxon>
        <taxon>Ascomycota</taxon>
        <taxon>Pezizomycotina</taxon>
        <taxon>Sordariomycetes</taxon>
        <taxon>Hypocreomycetidae</taxon>
        <taxon>Hypocreales</taxon>
        <taxon>Nectriaceae</taxon>
        <taxon>Fusarium</taxon>
    </lineage>
</organism>
<feature type="transmembrane region" description="Helical" evidence="7">
    <location>
        <begin position="712"/>
        <end position="731"/>
    </location>
</feature>
<dbReference type="EMBL" id="LYXU01000002">
    <property type="protein sequence ID" value="OBS24296.1"/>
    <property type="molecule type" value="Genomic_DNA"/>
</dbReference>
<comment type="caution">
    <text evidence="11">The sequence shown here is derived from an EMBL/GenBank/DDBJ whole genome shotgun (WGS) entry which is preliminary data.</text>
</comment>
<dbReference type="SFLD" id="SFLDG00358">
    <property type="entry name" value="Main_(cytGST)"/>
    <property type="match status" value="1"/>
</dbReference>
<evidence type="ECO:0000313" key="12">
    <source>
        <dbReference type="Proteomes" id="UP000091967"/>
    </source>
</evidence>
<feature type="transmembrane region" description="Helical" evidence="7">
    <location>
        <begin position="478"/>
        <end position="498"/>
    </location>
</feature>
<evidence type="ECO:0000313" key="11">
    <source>
        <dbReference type="EMBL" id="OBS24296.1"/>
    </source>
</evidence>
<dbReference type="STRING" id="36050.A0A1B8AV88"/>
<keyword evidence="4 7" id="KW-1133">Transmembrane helix</keyword>
<evidence type="ECO:0000256" key="6">
    <source>
        <dbReference type="ARBA" id="ARBA00023180"/>
    </source>
</evidence>
<dbReference type="Pfam" id="PF00043">
    <property type="entry name" value="GST_C"/>
    <property type="match status" value="1"/>
</dbReference>
<feature type="domain" description="GST C-terminal" evidence="9">
    <location>
        <begin position="97"/>
        <end position="220"/>
    </location>
</feature>
<evidence type="ECO:0000256" key="4">
    <source>
        <dbReference type="ARBA" id="ARBA00022989"/>
    </source>
</evidence>
<evidence type="ECO:0000256" key="1">
    <source>
        <dbReference type="ARBA" id="ARBA00004141"/>
    </source>
</evidence>
<gene>
    <name evidence="11" type="ORF">FPOA_04842</name>
</gene>
<protein>
    <recommendedName>
        <fullName evidence="13">Major facilitator superfamily (MFS) profile domain-containing protein</fullName>
    </recommendedName>
</protein>
<dbReference type="Pfam" id="PF07690">
    <property type="entry name" value="MFS_1"/>
    <property type="match status" value="1"/>
</dbReference>
<dbReference type="CDD" id="cd03048">
    <property type="entry name" value="GST_N_Ure2p_like"/>
    <property type="match status" value="1"/>
</dbReference>
<feature type="transmembrane region" description="Helical" evidence="7">
    <location>
        <begin position="449"/>
        <end position="471"/>
    </location>
</feature>
<dbReference type="Gene3D" id="3.40.30.10">
    <property type="entry name" value="Glutaredoxin"/>
    <property type="match status" value="1"/>
</dbReference>
<feature type="domain" description="Major facilitator superfamily (MFS) profile" evidence="10">
    <location>
        <begin position="324"/>
        <end position="746"/>
    </location>
</feature>
<dbReference type="GO" id="GO:0022857">
    <property type="term" value="F:transmembrane transporter activity"/>
    <property type="evidence" value="ECO:0007669"/>
    <property type="project" value="InterPro"/>
</dbReference>
<dbReference type="SFLD" id="SFLDS00019">
    <property type="entry name" value="Glutathione_Transferase_(cytos"/>
    <property type="match status" value="1"/>
</dbReference>
<dbReference type="InterPro" id="IPR004046">
    <property type="entry name" value="GST_C"/>
</dbReference>
<dbReference type="PROSITE" id="PS50850">
    <property type="entry name" value="MFS"/>
    <property type="match status" value="1"/>
</dbReference>
<dbReference type="Proteomes" id="UP000091967">
    <property type="component" value="Unassembled WGS sequence"/>
</dbReference>
<evidence type="ECO:0000256" key="2">
    <source>
        <dbReference type="ARBA" id="ARBA00007409"/>
    </source>
</evidence>
<comment type="similarity">
    <text evidence="2">Belongs to the GST superfamily.</text>
</comment>
<dbReference type="Pfam" id="PF02798">
    <property type="entry name" value="GST_N"/>
    <property type="match status" value="1"/>
</dbReference>
<feature type="transmembrane region" description="Helical" evidence="7">
    <location>
        <begin position="560"/>
        <end position="586"/>
    </location>
</feature>
<dbReference type="GO" id="GO:0005886">
    <property type="term" value="C:plasma membrane"/>
    <property type="evidence" value="ECO:0007669"/>
    <property type="project" value="TreeGrafter"/>
</dbReference>
<accession>A0A1B8AV88</accession>
<dbReference type="InterPro" id="IPR036249">
    <property type="entry name" value="Thioredoxin-like_sf"/>
</dbReference>